<keyword evidence="1" id="KW-0812">Transmembrane</keyword>
<protein>
    <submittedName>
        <fullName evidence="2">Uncharacterized protein</fullName>
    </submittedName>
</protein>
<dbReference type="AlphaFoldDB" id="A0A327JZW0"/>
<evidence type="ECO:0000256" key="1">
    <source>
        <dbReference type="SAM" id="Phobius"/>
    </source>
</evidence>
<keyword evidence="3" id="KW-1185">Reference proteome</keyword>
<feature type="transmembrane region" description="Helical" evidence="1">
    <location>
        <begin position="6"/>
        <end position="24"/>
    </location>
</feature>
<feature type="transmembrane region" description="Helical" evidence="1">
    <location>
        <begin position="36"/>
        <end position="64"/>
    </location>
</feature>
<keyword evidence="1" id="KW-0472">Membrane</keyword>
<comment type="caution">
    <text evidence="2">The sequence shown here is derived from an EMBL/GenBank/DDBJ whole genome shotgun (WGS) entry which is preliminary data.</text>
</comment>
<proteinExistence type="predicted"/>
<keyword evidence="1" id="KW-1133">Transmembrane helix</keyword>
<dbReference type="EMBL" id="NPEU01000542">
    <property type="protein sequence ID" value="RAI31025.1"/>
    <property type="molecule type" value="Genomic_DNA"/>
</dbReference>
<accession>A0A327JZW0</accession>
<gene>
    <name evidence="2" type="ORF">CH338_26610</name>
</gene>
<evidence type="ECO:0000313" key="3">
    <source>
        <dbReference type="Proteomes" id="UP000248863"/>
    </source>
</evidence>
<organism evidence="2 3">
    <name type="scientific">Rhodoplanes elegans</name>
    <dbReference type="NCBI Taxonomy" id="29408"/>
    <lineage>
        <taxon>Bacteria</taxon>
        <taxon>Pseudomonadati</taxon>
        <taxon>Pseudomonadota</taxon>
        <taxon>Alphaproteobacteria</taxon>
        <taxon>Hyphomicrobiales</taxon>
        <taxon>Nitrobacteraceae</taxon>
        <taxon>Rhodoplanes</taxon>
    </lineage>
</organism>
<reference evidence="2 3" key="1">
    <citation type="submission" date="2017-07" db="EMBL/GenBank/DDBJ databases">
        <title>Draft Genome Sequences of Select Purple Nonsulfur Bacteria.</title>
        <authorList>
            <person name="Lasarre B."/>
            <person name="Mckinlay J.B."/>
        </authorList>
    </citation>
    <scope>NUCLEOTIDE SEQUENCE [LARGE SCALE GENOMIC DNA]</scope>
    <source>
        <strain evidence="2 3">DSM 11907</strain>
    </source>
</reference>
<evidence type="ECO:0000313" key="2">
    <source>
        <dbReference type="EMBL" id="RAI31025.1"/>
    </source>
</evidence>
<sequence>MDGALVVGLAFVAIVVFAPFWYALAGYGVPMKVATFAVCLAVLGAAVFFWVAGLILWLVAWVLAFVANGDPERRAAAEQTAK</sequence>
<name>A0A327JZW0_9BRAD</name>
<dbReference type="Proteomes" id="UP000248863">
    <property type="component" value="Unassembled WGS sequence"/>
</dbReference>